<keyword evidence="1" id="KW-0812">Transmembrane</keyword>
<sequence>MALVPKVPVSMHETFCETLLRAYYELLVVIAIRAVAAVSVIRDKLGVLASRIAIVVAYVT</sequence>
<keyword evidence="1" id="KW-1133">Transmembrane helix</keyword>
<proteinExistence type="predicted"/>
<evidence type="ECO:0000313" key="2">
    <source>
        <dbReference type="EMBL" id="EEB22173.1"/>
    </source>
</evidence>
<reference evidence="2 3" key="1">
    <citation type="submission" date="2008-10" db="EMBL/GenBank/DDBJ databases">
        <title>Draft genome sequence of Bifidobacterium catenulatum (DSM 16992).</title>
        <authorList>
            <person name="Sudarsanam P."/>
            <person name="Ley R."/>
            <person name="Guruge J."/>
            <person name="Turnbaugh P.J."/>
            <person name="Mahowald M."/>
            <person name="Liep D."/>
            <person name="Gordon J."/>
        </authorList>
    </citation>
    <scope>NUCLEOTIDE SEQUENCE [LARGE SCALE GENOMIC DNA]</scope>
    <source>
        <strain evidence="2 3">DSM 16992</strain>
    </source>
</reference>
<dbReference type="EMBL" id="ABXY01000009">
    <property type="protein sequence ID" value="EEB22173.1"/>
    <property type="molecule type" value="Genomic_DNA"/>
</dbReference>
<keyword evidence="1" id="KW-0472">Membrane</keyword>
<reference evidence="2 3" key="2">
    <citation type="submission" date="2008-10" db="EMBL/GenBank/DDBJ databases">
        <authorList>
            <person name="Fulton L."/>
            <person name="Clifton S."/>
            <person name="Fulton B."/>
            <person name="Xu J."/>
            <person name="Minx P."/>
            <person name="Pepin K.H."/>
            <person name="Johnson M."/>
            <person name="Bhonagiri V."/>
            <person name="Nash W.E."/>
            <person name="Mardis E.R."/>
            <person name="Wilson R.K."/>
        </authorList>
    </citation>
    <scope>NUCLEOTIDE SEQUENCE [LARGE SCALE GENOMIC DNA]</scope>
    <source>
        <strain evidence="2 3">DSM 16992</strain>
    </source>
</reference>
<evidence type="ECO:0000313" key="3">
    <source>
        <dbReference type="Proteomes" id="UP000003882"/>
    </source>
</evidence>
<protein>
    <submittedName>
        <fullName evidence="2">Uncharacterized protein</fullName>
    </submittedName>
</protein>
<comment type="caution">
    <text evidence="2">The sequence shown here is derived from an EMBL/GenBank/DDBJ whole genome shotgun (WGS) entry which is preliminary data.</text>
</comment>
<dbReference type="AlphaFoldDB" id="B6XT10"/>
<accession>B6XT10</accession>
<dbReference type="Proteomes" id="UP000003882">
    <property type="component" value="Unassembled WGS sequence"/>
</dbReference>
<gene>
    <name evidence="2" type="ORF">BIFCAT_00318</name>
</gene>
<feature type="transmembrane region" description="Helical" evidence="1">
    <location>
        <begin position="20"/>
        <end position="41"/>
    </location>
</feature>
<name>B6XT10_9BIFI</name>
<evidence type="ECO:0000256" key="1">
    <source>
        <dbReference type="SAM" id="Phobius"/>
    </source>
</evidence>
<organism evidence="2 3">
    <name type="scientific">Bifidobacterium catenulatum DSM 16992 = JCM 1194 = LMG 11043</name>
    <dbReference type="NCBI Taxonomy" id="566552"/>
    <lineage>
        <taxon>Bacteria</taxon>
        <taxon>Bacillati</taxon>
        <taxon>Actinomycetota</taxon>
        <taxon>Actinomycetes</taxon>
        <taxon>Bifidobacteriales</taxon>
        <taxon>Bifidobacteriaceae</taxon>
        <taxon>Bifidobacterium</taxon>
    </lineage>
</organism>